<sequence length="53" mass="5976">MKKNRNKASDLDHALAAVGSVKLKSPKTEEPIAEKDEVKMAEEALRKRTKKQK</sequence>
<accession>A0A1G9J815</accession>
<dbReference type="AlphaFoldDB" id="A0A1G9J815"/>
<dbReference type="EMBL" id="FNGY01000001">
    <property type="protein sequence ID" value="SDL33679.1"/>
    <property type="molecule type" value="Genomic_DNA"/>
</dbReference>
<keyword evidence="3" id="KW-1185">Reference proteome</keyword>
<name>A0A1G9J815_9SPHI</name>
<dbReference type="RefSeq" id="WP_172664784.1">
    <property type="nucleotide sequence ID" value="NZ_FNGY01000001.1"/>
</dbReference>
<proteinExistence type="predicted"/>
<feature type="region of interest" description="Disordered" evidence="1">
    <location>
        <begin position="22"/>
        <end position="53"/>
    </location>
</feature>
<protein>
    <submittedName>
        <fullName evidence="2">Uncharacterized protein</fullName>
    </submittedName>
</protein>
<organism evidence="2 3">
    <name type="scientific">Pedobacter steynii</name>
    <dbReference type="NCBI Taxonomy" id="430522"/>
    <lineage>
        <taxon>Bacteria</taxon>
        <taxon>Pseudomonadati</taxon>
        <taxon>Bacteroidota</taxon>
        <taxon>Sphingobacteriia</taxon>
        <taxon>Sphingobacteriales</taxon>
        <taxon>Sphingobacteriaceae</taxon>
        <taxon>Pedobacter</taxon>
    </lineage>
</organism>
<evidence type="ECO:0000256" key="1">
    <source>
        <dbReference type="SAM" id="MobiDB-lite"/>
    </source>
</evidence>
<gene>
    <name evidence="2" type="ORF">SAMN05421820_101181</name>
</gene>
<dbReference type="Proteomes" id="UP000183200">
    <property type="component" value="Unassembled WGS sequence"/>
</dbReference>
<evidence type="ECO:0000313" key="2">
    <source>
        <dbReference type="EMBL" id="SDL33679.1"/>
    </source>
</evidence>
<reference evidence="3" key="1">
    <citation type="submission" date="2016-10" db="EMBL/GenBank/DDBJ databases">
        <authorList>
            <person name="Varghese N."/>
            <person name="Submissions S."/>
        </authorList>
    </citation>
    <scope>NUCLEOTIDE SEQUENCE [LARGE SCALE GENOMIC DNA]</scope>
    <source>
        <strain evidence="3">DSM 19110</strain>
    </source>
</reference>
<evidence type="ECO:0000313" key="3">
    <source>
        <dbReference type="Proteomes" id="UP000183200"/>
    </source>
</evidence>
<feature type="compositionally biased region" description="Basic and acidic residues" evidence="1">
    <location>
        <begin position="26"/>
        <end position="46"/>
    </location>
</feature>